<evidence type="ECO:0000313" key="3">
    <source>
        <dbReference type="EMBL" id="MDT0678094.1"/>
    </source>
</evidence>
<name>A0ABU3D9R2_9FLAO</name>
<keyword evidence="1" id="KW-0812">Transmembrane</keyword>
<organism evidence="3 4">
    <name type="scientific">Autumnicola musiva</name>
    <dbReference type="NCBI Taxonomy" id="3075589"/>
    <lineage>
        <taxon>Bacteria</taxon>
        <taxon>Pseudomonadati</taxon>
        <taxon>Bacteroidota</taxon>
        <taxon>Flavobacteriia</taxon>
        <taxon>Flavobacteriales</taxon>
        <taxon>Flavobacteriaceae</taxon>
        <taxon>Autumnicola</taxon>
    </lineage>
</organism>
<dbReference type="Proteomes" id="UP001262582">
    <property type="component" value="Unassembled WGS sequence"/>
</dbReference>
<keyword evidence="3" id="KW-0255">Endonuclease</keyword>
<dbReference type="GO" id="GO:0004519">
    <property type="term" value="F:endonuclease activity"/>
    <property type="evidence" value="ECO:0007669"/>
    <property type="project" value="UniProtKB-KW"/>
</dbReference>
<reference evidence="3 4" key="1">
    <citation type="submission" date="2023-09" db="EMBL/GenBank/DDBJ databases">
        <authorList>
            <person name="Rey-Velasco X."/>
        </authorList>
    </citation>
    <scope>NUCLEOTIDE SEQUENCE [LARGE SCALE GENOMIC DNA]</scope>
    <source>
        <strain evidence="3 4">F117</strain>
    </source>
</reference>
<feature type="transmembrane region" description="Helical" evidence="1">
    <location>
        <begin position="9"/>
        <end position="31"/>
    </location>
</feature>
<evidence type="ECO:0000259" key="2">
    <source>
        <dbReference type="Pfam" id="PF03372"/>
    </source>
</evidence>
<protein>
    <submittedName>
        <fullName evidence="3">Endonuclease/exonuclease/phosphatase family protein</fullName>
    </submittedName>
</protein>
<keyword evidence="1" id="KW-1133">Transmembrane helix</keyword>
<accession>A0ABU3D9R2</accession>
<gene>
    <name evidence="3" type="ORF">RM539_16045</name>
</gene>
<dbReference type="Pfam" id="PF03372">
    <property type="entry name" value="Exo_endo_phos"/>
    <property type="match status" value="1"/>
</dbReference>
<feature type="domain" description="Endonuclease/exonuclease/phosphatase" evidence="2">
    <location>
        <begin position="60"/>
        <end position="261"/>
    </location>
</feature>
<keyword evidence="3" id="KW-0378">Hydrolase</keyword>
<dbReference type="Gene3D" id="3.60.10.10">
    <property type="entry name" value="Endonuclease/exonuclease/phosphatase"/>
    <property type="match status" value="1"/>
</dbReference>
<sequence length="272" mass="31107">MESLKRSSIFLITGLVAAIAIQSIRIFPYWFGEKAVPDAVEKFSEENSVSILLTNVLITNRESDKLLEVIKKSDPDLILAMEVNQWWVNELEVLKEDYPYVIKQPNEEAYGMALYSKFPFLENQIKFLKHKNVPSFHTRIQLTSGKEFSLHSVHPVAPMPSDKYPDNVGEKEVELLKVSDLVVAEEMPSIVAGDFNDVSWSNTARLFGYSGNLKNVRLGRGLYNSFDANLKIMRWPLDHFFVTEEFEVADIQRLPNIGSDHFPVYAQFVLSE</sequence>
<keyword evidence="3" id="KW-0540">Nuclease</keyword>
<dbReference type="EMBL" id="JAVRHK010000015">
    <property type="protein sequence ID" value="MDT0678094.1"/>
    <property type="molecule type" value="Genomic_DNA"/>
</dbReference>
<dbReference type="InterPro" id="IPR005135">
    <property type="entry name" value="Endo/exonuclease/phosphatase"/>
</dbReference>
<keyword evidence="1" id="KW-0472">Membrane</keyword>
<dbReference type="SUPFAM" id="SSF56219">
    <property type="entry name" value="DNase I-like"/>
    <property type="match status" value="1"/>
</dbReference>
<evidence type="ECO:0000256" key="1">
    <source>
        <dbReference type="SAM" id="Phobius"/>
    </source>
</evidence>
<evidence type="ECO:0000313" key="4">
    <source>
        <dbReference type="Proteomes" id="UP001262582"/>
    </source>
</evidence>
<comment type="caution">
    <text evidence="3">The sequence shown here is derived from an EMBL/GenBank/DDBJ whole genome shotgun (WGS) entry which is preliminary data.</text>
</comment>
<proteinExistence type="predicted"/>
<dbReference type="InterPro" id="IPR036691">
    <property type="entry name" value="Endo/exonu/phosph_ase_sf"/>
</dbReference>
<keyword evidence="4" id="KW-1185">Reference proteome</keyword>
<dbReference type="RefSeq" id="WP_311504429.1">
    <property type="nucleotide sequence ID" value="NZ_JAVRHK010000015.1"/>
</dbReference>